<organism evidence="1 2">
    <name type="scientific">Georgenia yuyongxinii</name>
    <dbReference type="NCBI Taxonomy" id="2589797"/>
    <lineage>
        <taxon>Bacteria</taxon>
        <taxon>Bacillati</taxon>
        <taxon>Actinomycetota</taxon>
        <taxon>Actinomycetes</taxon>
        <taxon>Micrococcales</taxon>
        <taxon>Bogoriellaceae</taxon>
        <taxon>Georgenia</taxon>
    </lineage>
</organism>
<sequence>MRDGIGPMRDQQVDLAARGTALEYWFAKLDADDVSFLVDFIVRRQTGTAQVRVCTWVRGAGRVRHGVPTSAWRAAGTTVTVEDDVLTARGTSGHVADVAWDLAFEPGPARIAPRLPLLGALHPLDLELVSRPRATFQGAVTVAGERFPVDDGDGTVTHYWGRRLPDRWRWISVSASGSGPAVEAVVITTRLWGRRPGLSAGYLWWGDPTVGRLLVSPTTGLLTARGSGSRFTLTGRGPRLRLTVHATARPADMLDLGEGIRQSLAGRVAVPAQGWVSGRAGVEQRHLG</sequence>
<dbReference type="Proteomes" id="UP000318693">
    <property type="component" value="Unassembled WGS sequence"/>
</dbReference>
<reference evidence="1 2" key="1">
    <citation type="submission" date="2019-07" db="EMBL/GenBank/DDBJ databases">
        <title>Georgenia wutianyii sp. nov. and Georgenia *** sp. nov. isolated from plateau pika (Ochotona curzoniae) in the Qinghai-Tibet plateau of China.</title>
        <authorList>
            <person name="Tian Z."/>
        </authorList>
    </citation>
    <scope>NUCLEOTIDE SEQUENCE [LARGE SCALE GENOMIC DNA]</scope>
    <source>
        <strain evidence="1 2">Z446</strain>
    </source>
</reference>
<dbReference type="AlphaFoldDB" id="A0A552WUF6"/>
<keyword evidence="2" id="KW-1185">Reference proteome</keyword>
<dbReference type="SUPFAM" id="SSF159245">
    <property type="entry name" value="AttH-like"/>
    <property type="match status" value="1"/>
</dbReference>
<accession>A0A552WUF6</accession>
<gene>
    <name evidence="1" type="ORF">FJ693_07320</name>
</gene>
<proteinExistence type="predicted"/>
<dbReference type="EMBL" id="VJXR01000015">
    <property type="protein sequence ID" value="TRW45963.1"/>
    <property type="molecule type" value="Genomic_DNA"/>
</dbReference>
<dbReference type="RefSeq" id="WP_143417875.1">
    <property type="nucleotide sequence ID" value="NZ_VJXR01000015.1"/>
</dbReference>
<evidence type="ECO:0008006" key="3">
    <source>
        <dbReference type="Google" id="ProtNLM"/>
    </source>
</evidence>
<comment type="caution">
    <text evidence="1">The sequence shown here is derived from an EMBL/GenBank/DDBJ whole genome shotgun (WGS) entry which is preliminary data.</text>
</comment>
<evidence type="ECO:0000313" key="1">
    <source>
        <dbReference type="EMBL" id="TRW45963.1"/>
    </source>
</evidence>
<name>A0A552WUF6_9MICO</name>
<evidence type="ECO:0000313" key="2">
    <source>
        <dbReference type="Proteomes" id="UP000318693"/>
    </source>
</evidence>
<protein>
    <recommendedName>
        <fullName evidence="3">DUF2804 family protein</fullName>
    </recommendedName>
</protein>